<dbReference type="InterPro" id="IPR025202">
    <property type="entry name" value="PLD-like_dom"/>
</dbReference>
<organism evidence="8 9">
    <name type="scientific">Polistes dominula</name>
    <name type="common">European paper wasp</name>
    <name type="synonym">Vespa dominula</name>
    <dbReference type="NCBI Taxonomy" id="743375"/>
    <lineage>
        <taxon>Eukaryota</taxon>
        <taxon>Metazoa</taxon>
        <taxon>Ecdysozoa</taxon>
        <taxon>Arthropoda</taxon>
        <taxon>Hexapoda</taxon>
        <taxon>Insecta</taxon>
        <taxon>Pterygota</taxon>
        <taxon>Neoptera</taxon>
        <taxon>Endopterygota</taxon>
        <taxon>Hymenoptera</taxon>
        <taxon>Apocrita</taxon>
        <taxon>Aculeata</taxon>
        <taxon>Vespoidea</taxon>
        <taxon>Vespidae</taxon>
        <taxon>Polistinae</taxon>
        <taxon>Polistini</taxon>
        <taxon>Polistes</taxon>
    </lineage>
</organism>
<proteinExistence type="inferred from homology"/>
<dbReference type="Gene3D" id="3.30.870.10">
    <property type="entry name" value="Endonuclease Chain A"/>
    <property type="match status" value="1"/>
</dbReference>
<evidence type="ECO:0000256" key="1">
    <source>
        <dbReference type="ARBA" id="ARBA00022801"/>
    </source>
</evidence>
<dbReference type="PANTHER" id="PTHR43856">
    <property type="entry name" value="CARDIOLIPIN HYDROLASE"/>
    <property type="match status" value="1"/>
</dbReference>
<evidence type="ECO:0000313" key="9">
    <source>
        <dbReference type="RefSeq" id="XP_015173409.1"/>
    </source>
</evidence>
<dbReference type="GeneID" id="107064842"/>
<keyword evidence="2" id="KW-0442">Lipid degradation</keyword>
<reference evidence="9" key="1">
    <citation type="submission" date="2025-08" db="UniProtKB">
        <authorList>
            <consortium name="RefSeq"/>
        </authorList>
    </citation>
    <scope>IDENTIFICATION</scope>
    <source>
        <tissue evidence="9">Whole body</tissue>
    </source>
</reference>
<keyword evidence="3" id="KW-0443">Lipid metabolism</keyword>
<dbReference type="RefSeq" id="XP_015173409.1">
    <property type="nucleotide sequence ID" value="XM_015317923.1"/>
</dbReference>
<keyword evidence="8" id="KW-1185">Reference proteome</keyword>
<protein>
    <recommendedName>
        <fullName evidence="5">Mitochondrial cardiolipin hydrolase</fullName>
    </recommendedName>
    <alternativeName>
        <fullName evidence="6">Mitochondrial phospholipase</fullName>
    </alternativeName>
</protein>
<dbReference type="CDD" id="cd09171">
    <property type="entry name" value="PLDc_vPLD6_like"/>
    <property type="match status" value="1"/>
</dbReference>
<feature type="domain" description="PLD phosphodiesterase" evidence="7">
    <location>
        <begin position="196"/>
        <end position="223"/>
    </location>
</feature>
<evidence type="ECO:0000256" key="4">
    <source>
        <dbReference type="ARBA" id="ARBA00038012"/>
    </source>
</evidence>
<evidence type="ECO:0000256" key="2">
    <source>
        <dbReference type="ARBA" id="ARBA00022963"/>
    </source>
</evidence>
<evidence type="ECO:0000313" key="8">
    <source>
        <dbReference type="Proteomes" id="UP000694924"/>
    </source>
</evidence>
<evidence type="ECO:0000256" key="5">
    <source>
        <dbReference type="ARBA" id="ARBA00040549"/>
    </source>
</evidence>
<evidence type="ECO:0000256" key="3">
    <source>
        <dbReference type="ARBA" id="ARBA00023098"/>
    </source>
</evidence>
<name>A0ABM1HZM2_POLDO</name>
<keyword evidence="1 9" id="KW-0378">Hydrolase</keyword>
<sequence length="261" mass="29951">MIIFAITSVIRNITNAIVSKLSRGKYTACNMTLVKQSLTVNNLVIYSIIASVIITTSKYLWKKYKRFSELDKSIDVKENLPELNHSLNNEFIMETLFFTEESDLCRMHLGIKDHCERLNCSVASLNKLKYYLESAKKTIHVCMYLITLDVLANAIITAHERGIVIKIISDNFVNRSDFSQLIAFRKACIKVRTRQSTSLMHHKFVIIDNNILITGSANWTMQALFGNAENIIVTNHPILVEKFVNEFDNLWKIFNLPVTNL</sequence>
<evidence type="ECO:0000256" key="6">
    <source>
        <dbReference type="ARBA" id="ARBA00043167"/>
    </source>
</evidence>
<dbReference type="Proteomes" id="UP000694924">
    <property type="component" value="Unplaced"/>
</dbReference>
<evidence type="ECO:0000259" key="7">
    <source>
        <dbReference type="PROSITE" id="PS50035"/>
    </source>
</evidence>
<dbReference type="Pfam" id="PF13091">
    <property type="entry name" value="PLDc_2"/>
    <property type="match status" value="1"/>
</dbReference>
<comment type="similarity">
    <text evidence="4">Belongs to the phospholipase D family. MitoPLD/Zucchini subfamily.</text>
</comment>
<dbReference type="InterPro" id="IPR001736">
    <property type="entry name" value="PLipase_D/transphosphatidylase"/>
</dbReference>
<dbReference type="GO" id="GO:0016787">
    <property type="term" value="F:hydrolase activity"/>
    <property type="evidence" value="ECO:0007669"/>
    <property type="project" value="UniProtKB-KW"/>
</dbReference>
<dbReference type="PROSITE" id="PS50035">
    <property type="entry name" value="PLD"/>
    <property type="match status" value="1"/>
</dbReference>
<dbReference type="SUPFAM" id="SSF56024">
    <property type="entry name" value="Phospholipase D/nuclease"/>
    <property type="match status" value="1"/>
</dbReference>
<dbReference type="PANTHER" id="PTHR43856:SF1">
    <property type="entry name" value="MITOCHONDRIAL CARDIOLIPIN HYDROLASE"/>
    <property type="match status" value="1"/>
</dbReference>
<dbReference type="SMART" id="SM00155">
    <property type="entry name" value="PLDc"/>
    <property type="match status" value="1"/>
</dbReference>
<dbReference type="InterPro" id="IPR051406">
    <property type="entry name" value="PLD_domain"/>
</dbReference>
<gene>
    <name evidence="9" type="primary">LOC107064842</name>
</gene>
<accession>A0ABM1HZM2</accession>